<evidence type="ECO:0000256" key="1">
    <source>
        <dbReference type="SAM" id="MobiDB-lite"/>
    </source>
</evidence>
<accession>D3PUA9</accession>
<name>D3PUA9_STANL</name>
<dbReference type="AlphaFoldDB" id="D3PUA9"/>
<dbReference type="STRING" id="446470.Snas_1347"/>
<dbReference type="EMBL" id="CP001778">
    <property type="protein sequence ID" value="ADD41055.1"/>
    <property type="molecule type" value="Genomic_DNA"/>
</dbReference>
<dbReference type="KEGG" id="sna:Snas_1347"/>
<dbReference type="RefSeq" id="WP_013016626.1">
    <property type="nucleotide sequence ID" value="NC_013947.1"/>
</dbReference>
<sequence>MNIDVPSRCPHDVDSDPVAPPPESRQWDVSFAATAGLGGAIADPATPPEPEAD</sequence>
<evidence type="ECO:0000313" key="3">
    <source>
        <dbReference type="Proteomes" id="UP000000844"/>
    </source>
</evidence>
<keyword evidence="3" id="KW-1185">Reference proteome</keyword>
<protein>
    <submittedName>
        <fullName evidence="2">Uncharacterized protein</fullName>
    </submittedName>
</protein>
<dbReference type="HOGENOM" id="CLU_3066459_0_0_11"/>
<reference evidence="2 3" key="1">
    <citation type="journal article" date="2009" name="Stand. Genomic Sci.">
        <title>Complete genome sequence of Stackebrandtia nassauensis type strain (LLR-40K-21).</title>
        <authorList>
            <person name="Munk C."/>
            <person name="Lapidus A."/>
            <person name="Copeland A."/>
            <person name="Jando M."/>
            <person name="Mayilraj S."/>
            <person name="Glavina Del Rio T."/>
            <person name="Nolan M."/>
            <person name="Chen F."/>
            <person name="Lucas S."/>
            <person name="Tice H."/>
            <person name="Cheng J.F."/>
            <person name="Han C."/>
            <person name="Detter J.C."/>
            <person name="Bruce D."/>
            <person name="Goodwin L."/>
            <person name="Chain P."/>
            <person name="Pitluck S."/>
            <person name="Goker M."/>
            <person name="Ovchinikova G."/>
            <person name="Pati A."/>
            <person name="Ivanova N."/>
            <person name="Mavromatis K."/>
            <person name="Chen A."/>
            <person name="Palaniappan K."/>
            <person name="Land M."/>
            <person name="Hauser L."/>
            <person name="Chang Y.J."/>
            <person name="Jeffries C.D."/>
            <person name="Bristow J."/>
            <person name="Eisen J.A."/>
            <person name="Markowitz V."/>
            <person name="Hugenholtz P."/>
            <person name="Kyrpides N.C."/>
            <person name="Klenk H.P."/>
        </authorList>
    </citation>
    <scope>NUCLEOTIDE SEQUENCE [LARGE SCALE GENOMIC DNA]</scope>
    <source>
        <strain evidence="3">DSM 44728 / CIP 108903 / NRRL B-16338 / NBRC 102104 / LLR-40K-21</strain>
    </source>
</reference>
<dbReference type="Proteomes" id="UP000000844">
    <property type="component" value="Chromosome"/>
</dbReference>
<evidence type="ECO:0000313" key="2">
    <source>
        <dbReference type="EMBL" id="ADD41055.1"/>
    </source>
</evidence>
<proteinExistence type="predicted"/>
<organism evidence="2 3">
    <name type="scientific">Stackebrandtia nassauensis (strain DSM 44728 / CIP 108903 / NRRL B-16338 / NBRC 102104 / LLR-40K-21)</name>
    <dbReference type="NCBI Taxonomy" id="446470"/>
    <lineage>
        <taxon>Bacteria</taxon>
        <taxon>Bacillati</taxon>
        <taxon>Actinomycetota</taxon>
        <taxon>Actinomycetes</taxon>
        <taxon>Glycomycetales</taxon>
        <taxon>Glycomycetaceae</taxon>
        <taxon>Stackebrandtia</taxon>
    </lineage>
</organism>
<gene>
    <name evidence="2" type="ordered locus">Snas_1347</name>
</gene>
<feature type="region of interest" description="Disordered" evidence="1">
    <location>
        <begin position="1"/>
        <end position="25"/>
    </location>
</feature>